<reference evidence="4" key="1">
    <citation type="journal article" date="2019" name="Int. J. Syst. Evol. Microbiol.">
        <title>The Global Catalogue of Microorganisms (GCM) 10K type strain sequencing project: providing services to taxonomists for standard genome sequencing and annotation.</title>
        <authorList>
            <consortium name="The Broad Institute Genomics Platform"/>
            <consortium name="The Broad Institute Genome Sequencing Center for Infectious Disease"/>
            <person name="Wu L."/>
            <person name="Ma J."/>
        </authorList>
    </citation>
    <scope>NUCLEOTIDE SEQUENCE [LARGE SCALE GENOMIC DNA]</scope>
    <source>
        <strain evidence="4">CGMCC 4.7357</strain>
    </source>
</reference>
<name>A0ABV9KA51_9PORP</name>
<dbReference type="InterPro" id="IPR002678">
    <property type="entry name" value="DUF34/NIF3"/>
</dbReference>
<sequence length="261" mass="28884">MILKEIISALEEAFPLNRQENFDNSGLQIGDPEVEVSGALLAIDIDEKVLSEAKGKGLNLVITHHPLLFHPAKRITPSSYIERCITYAIRHEIAIYAAHTNADNSLPGLNTMMADIIGMEKCIPLQPRQEDKSQGGGLIGNLKEKVSIGSFLRNLKQILPAQRICYSKCNPEQLIQTVAMCTGSGAFMYSIAKELDADIFITGEAKYNDFYDAQDGPTLITAGHFETEWFSVKLFKSIISSKLPNFACQISEQMSNPVNYL</sequence>
<dbReference type="Proteomes" id="UP001596020">
    <property type="component" value="Unassembled WGS sequence"/>
</dbReference>
<protein>
    <submittedName>
        <fullName evidence="3">Nif3-like dinuclear metal center hexameric protein</fullName>
    </submittedName>
</protein>
<dbReference type="PANTHER" id="PTHR13799:SF14">
    <property type="entry name" value="GTP CYCLOHYDROLASE 1 TYPE 2 HOMOLOG"/>
    <property type="match status" value="1"/>
</dbReference>
<evidence type="ECO:0000313" key="4">
    <source>
        <dbReference type="Proteomes" id="UP001596020"/>
    </source>
</evidence>
<accession>A0ABV9KA51</accession>
<dbReference type="PANTHER" id="PTHR13799">
    <property type="entry name" value="NGG1 INTERACTING FACTOR 3"/>
    <property type="match status" value="1"/>
</dbReference>
<gene>
    <name evidence="3" type="ORF">ACFO3G_09435</name>
</gene>
<dbReference type="Gene3D" id="3.40.1390.30">
    <property type="entry name" value="NIF3 (NGG1p interacting factor 3)-like"/>
    <property type="match status" value="2"/>
</dbReference>
<dbReference type="Pfam" id="PF01784">
    <property type="entry name" value="DUF34_NIF3"/>
    <property type="match status" value="1"/>
</dbReference>
<dbReference type="EMBL" id="JBHSGO010000216">
    <property type="protein sequence ID" value="MFC4666813.1"/>
    <property type="molecule type" value="Genomic_DNA"/>
</dbReference>
<comment type="similarity">
    <text evidence="1">Belongs to the GTP cyclohydrolase I type 2/NIF3 family.</text>
</comment>
<comment type="caution">
    <text evidence="3">The sequence shown here is derived from an EMBL/GenBank/DDBJ whole genome shotgun (WGS) entry which is preliminary data.</text>
</comment>
<dbReference type="RefSeq" id="WP_380080247.1">
    <property type="nucleotide sequence ID" value="NZ_JBHSGO010000216.1"/>
</dbReference>
<dbReference type="NCBIfam" id="TIGR00486">
    <property type="entry name" value="YbgI_SA1388"/>
    <property type="match status" value="1"/>
</dbReference>
<evidence type="ECO:0000256" key="1">
    <source>
        <dbReference type="ARBA" id="ARBA00006964"/>
    </source>
</evidence>
<dbReference type="SUPFAM" id="SSF102705">
    <property type="entry name" value="NIF3 (NGG1p interacting factor 3)-like"/>
    <property type="match status" value="1"/>
</dbReference>
<dbReference type="InterPro" id="IPR036069">
    <property type="entry name" value="DUF34/NIF3_sf"/>
</dbReference>
<proteinExistence type="inferred from homology"/>
<evidence type="ECO:0000313" key="3">
    <source>
        <dbReference type="EMBL" id="MFC4666813.1"/>
    </source>
</evidence>
<evidence type="ECO:0000256" key="2">
    <source>
        <dbReference type="ARBA" id="ARBA00022723"/>
    </source>
</evidence>
<organism evidence="3 4">
    <name type="scientific">Falsiporphyromonas endometrii</name>
    <dbReference type="NCBI Taxonomy" id="1387297"/>
    <lineage>
        <taxon>Bacteria</taxon>
        <taxon>Pseudomonadati</taxon>
        <taxon>Bacteroidota</taxon>
        <taxon>Bacteroidia</taxon>
        <taxon>Bacteroidales</taxon>
        <taxon>Porphyromonadaceae</taxon>
        <taxon>Falsiporphyromonas</taxon>
    </lineage>
</organism>
<keyword evidence="4" id="KW-1185">Reference proteome</keyword>
<keyword evidence="2" id="KW-0479">Metal-binding</keyword>